<sequence>MAERITRPSNAAAHPEMVDRNPTHCSKEEAQAEKEAIAMAKAQAAMGKKAKIEKLATIEKAEKQKAKDMDREADDPVGPLSQARARMSRKQPVEVDEMPTKRMRRVVSGAPTVEHNEALAEAKLATLLNESGESGSEYEGEQESEGETNTNCELKIDEPDTSIKKGGKKQKKGLLARDQRQRAGWELKLLKPQAPAPAGVQEASPKSESDTTLSTRLIYGSTIGNGPSWAATTEPDDATPAYRYGGFVSENSGSGQIKHGGRKTRKASKTLKYKSITKIQELHAPLTPLCTANSNKSKKKIFVKPAAGLRAHLTV</sequence>
<reference evidence="2" key="1">
    <citation type="submission" date="2019-10" db="EMBL/GenBank/DDBJ databases">
        <authorList>
            <consortium name="DOE Joint Genome Institute"/>
            <person name="Kuo A."/>
            <person name="Miyauchi S."/>
            <person name="Kiss E."/>
            <person name="Drula E."/>
            <person name="Kohler A."/>
            <person name="Sanchez-Garcia M."/>
            <person name="Andreopoulos B."/>
            <person name="Barry K.W."/>
            <person name="Bonito G."/>
            <person name="Buee M."/>
            <person name="Carver A."/>
            <person name="Chen C."/>
            <person name="Cichocki N."/>
            <person name="Clum A."/>
            <person name="Culley D."/>
            <person name="Crous P.W."/>
            <person name="Fauchery L."/>
            <person name="Girlanda M."/>
            <person name="Hayes R."/>
            <person name="Keri Z."/>
            <person name="LaButti K."/>
            <person name="Lipzen A."/>
            <person name="Lombard V."/>
            <person name="Magnuson J."/>
            <person name="Maillard F."/>
            <person name="Morin E."/>
            <person name="Murat C."/>
            <person name="Nolan M."/>
            <person name="Ohm R."/>
            <person name="Pangilinan J."/>
            <person name="Pereira M."/>
            <person name="Perotto S."/>
            <person name="Peter M."/>
            <person name="Riley R."/>
            <person name="Sitrit Y."/>
            <person name="Stielow B."/>
            <person name="Szollosi G."/>
            <person name="Zifcakova L."/>
            <person name="Stursova M."/>
            <person name="Spatafora J.W."/>
            <person name="Tedersoo L."/>
            <person name="Vaario L.-M."/>
            <person name="Yamada A."/>
            <person name="Yan M."/>
            <person name="Wang P."/>
            <person name="Xu J."/>
            <person name="Bruns T."/>
            <person name="Baldrian P."/>
            <person name="Vilgalys R."/>
            <person name="Henrissat B."/>
            <person name="Grigoriev I.V."/>
            <person name="Hibbett D."/>
            <person name="Nagy L.G."/>
            <person name="Martin F.M."/>
        </authorList>
    </citation>
    <scope>NUCLEOTIDE SEQUENCE</scope>
    <source>
        <strain evidence="2">Prilba</strain>
    </source>
</reference>
<reference evidence="2" key="2">
    <citation type="journal article" date="2020" name="Nat. Commun.">
        <title>Large-scale genome sequencing of mycorrhizal fungi provides insights into the early evolution of symbiotic traits.</title>
        <authorList>
            <person name="Miyauchi S."/>
            <person name="Kiss E."/>
            <person name="Kuo A."/>
            <person name="Drula E."/>
            <person name="Kohler A."/>
            <person name="Sanchez-Garcia M."/>
            <person name="Morin E."/>
            <person name="Andreopoulos B."/>
            <person name="Barry K.W."/>
            <person name="Bonito G."/>
            <person name="Buee M."/>
            <person name="Carver A."/>
            <person name="Chen C."/>
            <person name="Cichocki N."/>
            <person name="Clum A."/>
            <person name="Culley D."/>
            <person name="Crous P.W."/>
            <person name="Fauchery L."/>
            <person name="Girlanda M."/>
            <person name="Hayes R.D."/>
            <person name="Keri Z."/>
            <person name="LaButti K."/>
            <person name="Lipzen A."/>
            <person name="Lombard V."/>
            <person name="Magnuson J."/>
            <person name="Maillard F."/>
            <person name="Murat C."/>
            <person name="Nolan M."/>
            <person name="Ohm R.A."/>
            <person name="Pangilinan J."/>
            <person name="Pereira M.F."/>
            <person name="Perotto S."/>
            <person name="Peter M."/>
            <person name="Pfister S."/>
            <person name="Riley R."/>
            <person name="Sitrit Y."/>
            <person name="Stielow J.B."/>
            <person name="Szollosi G."/>
            <person name="Zifcakova L."/>
            <person name="Stursova M."/>
            <person name="Spatafora J.W."/>
            <person name="Tedersoo L."/>
            <person name="Vaario L.M."/>
            <person name="Yamada A."/>
            <person name="Yan M."/>
            <person name="Wang P."/>
            <person name="Xu J."/>
            <person name="Bruns T."/>
            <person name="Baldrian P."/>
            <person name="Vilgalys R."/>
            <person name="Dunand C."/>
            <person name="Henrissat B."/>
            <person name="Grigoriev I.V."/>
            <person name="Hibbett D."/>
            <person name="Nagy L.G."/>
            <person name="Martin F.M."/>
        </authorList>
    </citation>
    <scope>NUCLEOTIDE SEQUENCE</scope>
    <source>
        <strain evidence="2">Prilba</strain>
    </source>
</reference>
<feature type="region of interest" description="Disordered" evidence="1">
    <location>
        <begin position="129"/>
        <end position="178"/>
    </location>
</feature>
<evidence type="ECO:0000256" key="1">
    <source>
        <dbReference type="SAM" id="MobiDB-lite"/>
    </source>
</evidence>
<accession>A0A9P5JTE9</accession>
<gene>
    <name evidence="2" type="ORF">DFH94DRAFT_700409</name>
</gene>
<feature type="compositionally biased region" description="Basic residues" evidence="1">
    <location>
        <begin position="165"/>
        <end position="174"/>
    </location>
</feature>
<feature type="region of interest" description="Disordered" evidence="1">
    <location>
        <begin position="1"/>
        <end position="29"/>
    </location>
</feature>
<evidence type="ECO:0000313" key="3">
    <source>
        <dbReference type="Proteomes" id="UP000759537"/>
    </source>
</evidence>
<feature type="region of interest" description="Disordered" evidence="1">
    <location>
        <begin position="191"/>
        <end position="212"/>
    </location>
</feature>
<proteinExistence type="predicted"/>
<dbReference type="EMBL" id="WHVB01000205">
    <property type="protein sequence ID" value="KAF8460138.1"/>
    <property type="molecule type" value="Genomic_DNA"/>
</dbReference>
<protein>
    <submittedName>
        <fullName evidence="2">Uncharacterized protein</fullName>
    </submittedName>
</protein>
<feature type="compositionally biased region" description="Basic and acidic residues" evidence="1">
    <location>
        <begin position="16"/>
        <end position="29"/>
    </location>
</feature>
<feature type="region of interest" description="Disordered" evidence="1">
    <location>
        <begin position="62"/>
        <end position="102"/>
    </location>
</feature>
<name>A0A9P5JTE9_9AGAM</name>
<feature type="compositionally biased region" description="Acidic residues" evidence="1">
    <location>
        <begin position="136"/>
        <end position="146"/>
    </location>
</feature>
<dbReference type="AlphaFoldDB" id="A0A9P5JTE9"/>
<evidence type="ECO:0000313" key="2">
    <source>
        <dbReference type="EMBL" id="KAF8460138.1"/>
    </source>
</evidence>
<organism evidence="2 3">
    <name type="scientific">Russula ochroleuca</name>
    <dbReference type="NCBI Taxonomy" id="152965"/>
    <lineage>
        <taxon>Eukaryota</taxon>
        <taxon>Fungi</taxon>
        <taxon>Dikarya</taxon>
        <taxon>Basidiomycota</taxon>
        <taxon>Agaricomycotina</taxon>
        <taxon>Agaricomycetes</taxon>
        <taxon>Russulales</taxon>
        <taxon>Russulaceae</taxon>
        <taxon>Russula</taxon>
    </lineage>
</organism>
<feature type="compositionally biased region" description="Basic and acidic residues" evidence="1">
    <location>
        <begin position="154"/>
        <end position="163"/>
    </location>
</feature>
<comment type="caution">
    <text evidence="2">The sequence shown here is derived from an EMBL/GenBank/DDBJ whole genome shotgun (WGS) entry which is preliminary data.</text>
</comment>
<dbReference type="Proteomes" id="UP000759537">
    <property type="component" value="Unassembled WGS sequence"/>
</dbReference>
<keyword evidence="3" id="KW-1185">Reference proteome</keyword>